<dbReference type="OrthoDB" id="8720942at2"/>
<dbReference type="SUPFAM" id="SSF117856">
    <property type="entry name" value="AF0104/ALDC/Ptd012-like"/>
    <property type="match status" value="2"/>
</dbReference>
<dbReference type="EMBL" id="NSKB01000010">
    <property type="protein sequence ID" value="PAU74545.1"/>
    <property type="molecule type" value="Genomic_DNA"/>
</dbReference>
<dbReference type="AlphaFoldDB" id="A0A2A2EQ94"/>
<evidence type="ECO:0000313" key="1">
    <source>
        <dbReference type="EMBL" id="PAU74545.1"/>
    </source>
</evidence>
<name>A0A2A2EQ94_9GAMM</name>
<gene>
    <name evidence="1" type="ORF">CK498_22235</name>
</gene>
<protein>
    <submittedName>
        <fullName evidence="1">DUF296 domain-containing protein</fullName>
    </submittedName>
</protein>
<dbReference type="Gene3D" id="3.30.1330.80">
    <property type="entry name" value="Hypothetical protein, similar to alpha- acetolactate decarboxylase, domain 2"/>
    <property type="match status" value="2"/>
</dbReference>
<accession>A0A2A2EQ94</accession>
<proteinExistence type="predicted"/>
<evidence type="ECO:0000313" key="2">
    <source>
        <dbReference type="Proteomes" id="UP000217771"/>
    </source>
</evidence>
<keyword evidence="2" id="KW-1185">Reference proteome</keyword>
<dbReference type="RefSeq" id="WP_095623052.1">
    <property type="nucleotide sequence ID" value="NZ_NSKB01000010.1"/>
</dbReference>
<reference evidence="1 2" key="1">
    <citation type="submission" date="2017-08" db="EMBL/GenBank/DDBJ databases">
        <title>Halomonas alkalisoli sp. nov., isolated from saline alkaline soil.</title>
        <authorList>
            <person name="Wang D."/>
            <person name="Zhang G."/>
        </authorList>
    </citation>
    <scope>NUCLEOTIDE SEQUENCE [LARGE SCALE GENOMIC DNA]</scope>
    <source>
        <strain evidence="1 2">WRN001</strain>
    </source>
</reference>
<comment type="caution">
    <text evidence="1">The sequence shown here is derived from an EMBL/GenBank/DDBJ whole genome shotgun (WGS) entry which is preliminary data.</text>
</comment>
<organism evidence="1 2">
    <name type="scientific">Halomonas salipaludis</name>
    <dbReference type="NCBI Taxonomy" id="2032625"/>
    <lineage>
        <taxon>Bacteria</taxon>
        <taxon>Pseudomonadati</taxon>
        <taxon>Pseudomonadota</taxon>
        <taxon>Gammaproteobacteria</taxon>
        <taxon>Oceanospirillales</taxon>
        <taxon>Halomonadaceae</taxon>
        <taxon>Halomonas</taxon>
    </lineage>
</organism>
<sequence length="286" mass="30582">MNSDARHAGSMRRIMHPGPWADQRHQAVPCRVTQRRLVLRGGQTLHAAVVMALEESGARAAYLELAEATMASLRYVIPADDESGEHAAWYSATHELAPPALLHRAGLHVGRRDGKPFLHCHGLWEGADGSQAMGHMLPTESVLAEDTEATCLVVEDALLEVIHDAETRFSLFAPRPEGPPSTGTNALLFTLRPNQDLGEAVEALADRYGLTEAQLSGLGSLVGTTFADGSVLSSHATEVLILSGRLEHGKAIIELASVGIDGIHRQGHLAPGHNAVCVTAELILHQ</sequence>
<dbReference type="Proteomes" id="UP000217771">
    <property type="component" value="Unassembled WGS sequence"/>
</dbReference>